<evidence type="ECO:0000256" key="7">
    <source>
        <dbReference type="ARBA" id="ARBA00022475"/>
    </source>
</evidence>
<evidence type="ECO:0000256" key="17">
    <source>
        <dbReference type="ARBA" id="ARBA00022984"/>
    </source>
</evidence>
<keyword evidence="19" id="KW-0472">Membrane</keyword>
<dbReference type="GO" id="GO:0006508">
    <property type="term" value="P:proteolysis"/>
    <property type="evidence" value="ECO:0007669"/>
    <property type="project" value="UniProtKB-KW"/>
</dbReference>
<evidence type="ECO:0000256" key="26">
    <source>
        <dbReference type="ARBA" id="ARBA00060592"/>
    </source>
</evidence>
<sequence>MRWILYPVVVLVGLVLLAVALGGLVAVFAYPNLPSLDVLTDYRPKIPLRVYTADGYLIGEFGEERRNFVRIQDVPPIMKQAILAAEDERFYQHPGVDTIGVMRAAWSNFSSGGKRQGASTITMQVARNFFLSSEKTVSRKLYEALLSFKIENNLSKDEILQLYINQIYLGQRAYGFSAAAHTYFGKELADLSIAEAAMLAGLPKAPSAFNPVANPKRAAVRQQYVLRRMHELRFVNDRQLADAQQEKLHIQRDPEDFPVRADYVAEMARQIAYEHLHEDTYSHGAKVVTTITRADQMAAYAAARKGVMDYDRRHGYRGAEAYFDMGKAKSEQDEALDEFLQDVSDSDELRPAVVLEASRKAVRAYRRGGEVVTIGADGLKFAAPMLDEKAPPNKRLRRGALVRILKLEKGWEISQLPEVEVAFVSANPQDGSVRALIGGFDFERNKFNHVTQAWRQPGSSFKPFIYSAALEKGYAPSSVVDDSPIAFSVEETGSQVWEPKNYDGKYDGPMTLRTALARSKNMVSIRLLKSIGTRYAQDYVGRFGFEADRNPPYLTMALGAGSSTPWHMLSAYSVFANGGYKIEPYIVKQIVDGNGKVLAQVDPPAAGDDQLRVIDARNAYLIDSMMHDVVRRGTATRALSLKRADLAGKTGTTNEYIDAWFCGYQPTVVGVAWIGFDQPRKLGTGETGGSAALPIWVSYMDKVLKGVPESFMEVPEGLTRIRSEPDSAGREVSDLMYKENLPAIPVLPSIPEPPPSSGDAEAPAPAILLSPGPPAPTPTSPLAPPPPLVPAPGPAQSGPSVAPKPAPIREAVPPMPIRPRS</sequence>
<keyword evidence="17" id="KW-0573">Peptidoglycan synthesis</keyword>
<dbReference type="GO" id="GO:0008955">
    <property type="term" value="F:peptidoglycan glycosyltransferase activity"/>
    <property type="evidence" value="ECO:0007669"/>
    <property type="project" value="UniProtKB-EC"/>
</dbReference>
<keyword evidence="8" id="KW-0997">Cell inner membrane</keyword>
<evidence type="ECO:0000256" key="24">
    <source>
        <dbReference type="ARBA" id="ARBA00044770"/>
    </source>
</evidence>
<dbReference type="EC" id="3.4.16.4" evidence="5"/>
<evidence type="ECO:0000259" key="29">
    <source>
        <dbReference type="Pfam" id="PF00912"/>
    </source>
</evidence>
<dbReference type="InterPro" id="IPR001460">
    <property type="entry name" value="PCN-bd_Tpept"/>
</dbReference>
<dbReference type="FunFam" id="1.10.3810.10:FF:000003">
    <property type="entry name" value="Penicillin-binding protein 1a"/>
    <property type="match status" value="1"/>
</dbReference>
<dbReference type="GO" id="GO:0046677">
    <property type="term" value="P:response to antibiotic"/>
    <property type="evidence" value="ECO:0007669"/>
    <property type="project" value="UniProtKB-KW"/>
</dbReference>
<keyword evidence="13" id="KW-0812">Transmembrane</keyword>
<dbReference type="GO" id="GO:0030288">
    <property type="term" value="C:outer membrane-bounded periplasmic space"/>
    <property type="evidence" value="ECO:0007669"/>
    <property type="project" value="TreeGrafter"/>
</dbReference>
<evidence type="ECO:0000256" key="1">
    <source>
        <dbReference type="ARBA" id="ARBA00004249"/>
    </source>
</evidence>
<dbReference type="Proteomes" id="UP000807785">
    <property type="component" value="Unassembled WGS sequence"/>
</dbReference>
<evidence type="ECO:0000256" key="2">
    <source>
        <dbReference type="ARBA" id="ARBA00004752"/>
    </source>
</evidence>
<dbReference type="Pfam" id="PF00912">
    <property type="entry name" value="Transgly"/>
    <property type="match status" value="1"/>
</dbReference>
<dbReference type="Pfam" id="PF00905">
    <property type="entry name" value="Transpeptidase"/>
    <property type="match status" value="1"/>
</dbReference>
<evidence type="ECO:0000313" key="32">
    <source>
        <dbReference type="Proteomes" id="UP000807785"/>
    </source>
</evidence>
<dbReference type="GO" id="GO:0071555">
    <property type="term" value="P:cell wall organization"/>
    <property type="evidence" value="ECO:0007669"/>
    <property type="project" value="UniProtKB-KW"/>
</dbReference>
<evidence type="ECO:0000256" key="9">
    <source>
        <dbReference type="ARBA" id="ARBA00022645"/>
    </source>
</evidence>
<keyword evidence="9" id="KW-0121">Carboxypeptidase</keyword>
<dbReference type="Gene3D" id="1.10.3810.10">
    <property type="entry name" value="Biosynthetic peptidoglycan transglycosylase-like"/>
    <property type="match status" value="1"/>
</dbReference>
<evidence type="ECO:0000256" key="18">
    <source>
        <dbReference type="ARBA" id="ARBA00022989"/>
    </source>
</evidence>
<evidence type="ECO:0000256" key="14">
    <source>
        <dbReference type="ARBA" id="ARBA00022801"/>
    </source>
</evidence>
<evidence type="ECO:0000256" key="4">
    <source>
        <dbReference type="ARBA" id="ARBA00007739"/>
    </source>
</evidence>
<feature type="domain" description="Penicillin-binding protein OB-like" evidence="30">
    <location>
        <begin position="316"/>
        <end position="419"/>
    </location>
</feature>
<dbReference type="InterPro" id="IPR031376">
    <property type="entry name" value="PCB_OB"/>
</dbReference>
<evidence type="ECO:0000256" key="25">
    <source>
        <dbReference type="ARBA" id="ARBA00049902"/>
    </source>
</evidence>
<dbReference type="SUPFAM" id="SSF56601">
    <property type="entry name" value="beta-lactamase/transpeptidase-like"/>
    <property type="match status" value="1"/>
</dbReference>
<dbReference type="Pfam" id="PF17092">
    <property type="entry name" value="PCB_OB"/>
    <property type="match status" value="1"/>
</dbReference>
<comment type="similarity">
    <text evidence="4">In the N-terminal section; belongs to the glycosyltransferase 51 family.</text>
</comment>
<comment type="pathway">
    <text evidence="2">Cell wall biogenesis; peptidoglycan biosynthesis.</text>
</comment>
<keyword evidence="15" id="KW-0133">Cell shape</keyword>
<keyword evidence="21" id="KW-0511">Multifunctional enzyme</keyword>
<evidence type="ECO:0000256" key="10">
    <source>
        <dbReference type="ARBA" id="ARBA00022670"/>
    </source>
</evidence>
<keyword evidence="14" id="KW-0378">Hydrolase</keyword>
<feature type="compositionally biased region" description="Pro residues" evidence="27">
    <location>
        <begin position="771"/>
        <end position="793"/>
    </location>
</feature>
<comment type="catalytic activity">
    <reaction evidence="23">
        <text>Preferential cleavage: (Ac)2-L-Lys-D-Ala-|-D-Ala. Also transpeptidation of peptidyl-alanyl moieties that are N-acyl substituents of D-alanine.</text>
        <dbReference type="EC" id="3.4.16.4"/>
    </reaction>
</comment>
<dbReference type="GO" id="GO:0008360">
    <property type="term" value="P:regulation of cell shape"/>
    <property type="evidence" value="ECO:0007669"/>
    <property type="project" value="UniProtKB-KW"/>
</dbReference>
<feature type="domain" description="Penicillin-binding protein transpeptidase" evidence="28">
    <location>
        <begin position="422"/>
        <end position="667"/>
    </location>
</feature>
<feature type="region of interest" description="Disordered" evidence="27">
    <location>
        <begin position="746"/>
        <end position="821"/>
    </location>
</feature>
<evidence type="ECO:0000256" key="3">
    <source>
        <dbReference type="ARBA" id="ARBA00007090"/>
    </source>
</evidence>
<dbReference type="InterPro" id="IPR036950">
    <property type="entry name" value="PBP_transglycosylase"/>
</dbReference>
<dbReference type="NCBIfam" id="TIGR02074">
    <property type="entry name" value="PBP_1a_fam"/>
    <property type="match status" value="1"/>
</dbReference>
<evidence type="ECO:0000256" key="27">
    <source>
        <dbReference type="SAM" id="MobiDB-lite"/>
    </source>
</evidence>
<dbReference type="InterPro" id="IPR001264">
    <property type="entry name" value="Glyco_trans_51"/>
</dbReference>
<dbReference type="GO" id="GO:0005886">
    <property type="term" value="C:plasma membrane"/>
    <property type="evidence" value="ECO:0007669"/>
    <property type="project" value="UniProtKB-SubCell"/>
</dbReference>
<dbReference type="PANTHER" id="PTHR32282">
    <property type="entry name" value="BINDING PROTEIN TRANSPEPTIDASE, PUTATIVE-RELATED"/>
    <property type="match status" value="1"/>
</dbReference>
<comment type="caution">
    <text evidence="31">The sequence shown here is derived from an EMBL/GenBank/DDBJ whole genome shotgun (WGS) entry which is preliminary data.</text>
</comment>
<evidence type="ECO:0000256" key="15">
    <source>
        <dbReference type="ARBA" id="ARBA00022960"/>
    </source>
</evidence>
<dbReference type="InterPro" id="IPR023346">
    <property type="entry name" value="Lysozyme-like_dom_sf"/>
</dbReference>
<evidence type="ECO:0000256" key="13">
    <source>
        <dbReference type="ARBA" id="ARBA00022692"/>
    </source>
</evidence>
<accession>A0A9D7HL94</accession>
<comment type="similarity">
    <text evidence="3">In the C-terminal section; belongs to the transpeptidase family.</text>
</comment>
<evidence type="ECO:0000256" key="11">
    <source>
        <dbReference type="ARBA" id="ARBA00022676"/>
    </source>
</evidence>
<evidence type="ECO:0000256" key="22">
    <source>
        <dbReference type="ARBA" id="ARBA00023316"/>
    </source>
</evidence>
<keyword evidence="11" id="KW-0328">Glycosyltransferase</keyword>
<evidence type="ECO:0000256" key="20">
    <source>
        <dbReference type="ARBA" id="ARBA00023251"/>
    </source>
</evidence>
<keyword evidence="16" id="KW-0735">Signal-anchor</keyword>
<comment type="pathway">
    <text evidence="26">Glycan biosynthesis.</text>
</comment>
<dbReference type="SUPFAM" id="SSF53955">
    <property type="entry name" value="Lysozyme-like"/>
    <property type="match status" value="1"/>
</dbReference>
<dbReference type="GO" id="GO:0008658">
    <property type="term" value="F:penicillin binding"/>
    <property type="evidence" value="ECO:0007669"/>
    <property type="project" value="InterPro"/>
</dbReference>
<dbReference type="InterPro" id="IPR012338">
    <property type="entry name" value="Beta-lactam/transpept-like"/>
</dbReference>
<dbReference type="EC" id="2.4.99.28" evidence="24"/>
<evidence type="ECO:0000256" key="8">
    <source>
        <dbReference type="ARBA" id="ARBA00022519"/>
    </source>
</evidence>
<name>A0A9D7HL94_9PROT</name>
<comment type="subcellular location">
    <subcellularLocation>
        <location evidence="1">Cell inner membrane</location>
        <topology evidence="1">Single-pass type II membrane protein</topology>
    </subcellularLocation>
</comment>
<evidence type="ECO:0000256" key="12">
    <source>
        <dbReference type="ARBA" id="ARBA00022679"/>
    </source>
</evidence>
<keyword evidence="20" id="KW-0046">Antibiotic resistance</keyword>
<organism evidence="31 32">
    <name type="scientific">Candidatus Methylophosphatis roskildensis</name>
    <dbReference type="NCBI Taxonomy" id="2899263"/>
    <lineage>
        <taxon>Bacteria</taxon>
        <taxon>Pseudomonadati</taxon>
        <taxon>Pseudomonadota</taxon>
        <taxon>Betaproteobacteria</taxon>
        <taxon>Nitrosomonadales</taxon>
        <taxon>Sterolibacteriaceae</taxon>
        <taxon>Candidatus Methylophosphatis</taxon>
    </lineage>
</organism>
<evidence type="ECO:0000256" key="21">
    <source>
        <dbReference type="ARBA" id="ARBA00023268"/>
    </source>
</evidence>
<dbReference type="AlphaFoldDB" id="A0A9D7HL94"/>
<evidence type="ECO:0000313" key="31">
    <source>
        <dbReference type="EMBL" id="MBK6972458.1"/>
    </source>
</evidence>
<keyword evidence="22" id="KW-0961">Cell wall biogenesis/degradation</keyword>
<evidence type="ECO:0000259" key="30">
    <source>
        <dbReference type="Pfam" id="PF17092"/>
    </source>
</evidence>
<dbReference type="EMBL" id="JADJEV010000002">
    <property type="protein sequence ID" value="MBK6972458.1"/>
    <property type="molecule type" value="Genomic_DNA"/>
</dbReference>
<keyword evidence="7" id="KW-1003">Cell membrane</keyword>
<gene>
    <name evidence="31" type="ORF">IPH26_05700</name>
</gene>
<feature type="domain" description="Glycosyl transferase family 51" evidence="29">
    <location>
        <begin position="56"/>
        <end position="230"/>
    </location>
</feature>
<reference evidence="31" key="1">
    <citation type="submission" date="2020-10" db="EMBL/GenBank/DDBJ databases">
        <title>Connecting structure to function with the recovery of over 1000 high-quality activated sludge metagenome-assembled genomes encoding full-length rRNA genes using long-read sequencing.</title>
        <authorList>
            <person name="Singleton C.M."/>
            <person name="Petriglieri F."/>
            <person name="Kristensen J.M."/>
            <person name="Kirkegaard R.H."/>
            <person name="Michaelsen T.Y."/>
            <person name="Andersen M.H."/>
            <person name="Karst S.M."/>
            <person name="Dueholm M.S."/>
            <person name="Nielsen P.H."/>
            <person name="Albertsen M."/>
        </authorList>
    </citation>
    <scope>NUCLEOTIDE SEQUENCE</scope>
    <source>
        <strain evidence="31">Bjer_18-Q3-R1-45_BAT3C.347</strain>
    </source>
</reference>
<dbReference type="GO" id="GO:0009002">
    <property type="term" value="F:serine-type D-Ala-D-Ala carboxypeptidase activity"/>
    <property type="evidence" value="ECO:0007669"/>
    <property type="project" value="UniProtKB-EC"/>
</dbReference>
<evidence type="ECO:0000256" key="16">
    <source>
        <dbReference type="ARBA" id="ARBA00022968"/>
    </source>
</evidence>
<evidence type="ECO:0000256" key="6">
    <source>
        <dbReference type="ARBA" id="ARBA00018638"/>
    </source>
</evidence>
<dbReference type="PANTHER" id="PTHR32282:SF27">
    <property type="entry name" value="PENICILLIN-BINDING PROTEIN 1A"/>
    <property type="match status" value="1"/>
</dbReference>
<dbReference type="InterPro" id="IPR050396">
    <property type="entry name" value="Glycosyltr_51/Transpeptidase"/>
</dbReference>
<keyword evidence="10" id="KW-0645">Protease</keyword>
<dbReference type="Gene3D" id="3.40.710.10">
    <property type="entry name" value="DD-peptidase/beta-lactamase superfamily"/>
    <property type="match status" value="2"/>
</dbReference>
<comment type="catalytic activity">
    <reaction evidence="25">
        <text>[GlcNAc-(1-&gt;4)-Mur2Ac(oyl-L-Ala-gamma-D-Glu-L-Lys-D-Ala-D-Ala)](n)-di-trans,octa-cis-undecaprenyl diphosphate + beta-D-GlcNAc-(1-&gt;4)-Mur2Ac(oyl-L-Ala-gamma-D-Glu-L-Lys-D-Ala-D-Ala)-di-trans,octa-cis-undecaprenyl diphosphate = [GlcNAc-(1-&gt;4)-Mur2Ac(oyl-L-Ala-gamma-D-Glu-L-Lys-D-Ala-D-Ala)](n+1)-di-trans,octa-cis-undecaprenyl diphosphate + di-trans,octa-cis-undecaprenyl diphosphate + H(+)</text>
        <dbReference type="Rhea" id="RHEA:23708"/>
        <dbReference type="Rhea" id="RHEA-COMP:9602"/>
        <dbReference type="Rhea" id="RHEA-COMP:9603"/>
        <dbReference type="ChEBI" id="CHEBI:15378"/>
        <dbReference type="ChEBI" id="CHEBI:58405"/>
        <dbReference type="ChEBI" id="CHEBI:60033"/>
        <dbReference type="ChEBI" id="CHEBI:78435"/>
        <dbReference type="EC" id="2.4.99.28"/>
    </reaction>
</comment>
<proteinExistence type="inferred from homology"/>
<evidence type="ECO:0000256" key="19">
    <source>
        <dbReference type="ARBA" id="ARBA00023136"/>
    </source>
</evidence>
<dbReference type="GO" id="GO:0009252">
    <property type="term" value="P:peptidoglycan biosynthetic process"/>
    <property type="evidence" value="ECO:0007669"/>
    <property type="project" value="UniProtKB-KW"/>
</dbReference>
<keyword evidence="12" id="KW-0808">Transferase</keyword>
<evidence type="ECO:0000256" key="5">
    <source>
        <dbReference type="ARBA" id="ARBA00012448"/>
    </source>
</evidence>
<protein>
    <recommendedName>
        <fullName evidence="6">Penicillin-binding protein 1A</fullName>
        <ecNumber evidence="24">2.4.99.28</ecNumber>
        <ecNumber evidence="5">3.4.16.4</ecNumber>
    </recommendedName>
</protein>
<evidence type="ECO:0000256" key="23">
    <source>
        <dbReference type="ARBA" id="ARBA00034000"/>
    </source>
</evidence>
<evidence type="ECO:0000259" key="28">
    <source>
        <dbReference type="Pfam" id="PF00905"/>
    </source>
</evidence>
<keyword evidence="18" id="KW-1133">Transmembrane helix</keyword>